<dbReference type="AlphaFoldDB" id="A0A3P6QSN2"/>
<sequence>MTTLSKRAPDRVDFVVGQFNQHGGKAIFPTIPKFTYGEQVEISLPDEHMVGLRALNYTFVPSNDLLL</sequence>
<name>A0A3P6QSN2_9BILA</name>
<dbReference type="SUPFAM" id="SSF50814">
    <property type="entry name" value="Lipocalins"/>
    <property type="match status" value="1"/>
</dbReference>
<dbReference type="OrthoDB" id="58529at2759"/>
<reference evidence="1 2" key="1">
    <citation type="submission" date="2018-11" db="EMBL/GenBank/DDBJ databases">
        <authorList>
            <consortium name="Pathogen Informatics"/>
        </authorList>
    </citation>
    <scope>NUCLEOTIDE SEQUENCE [LARGE SCALE GENOMIC DNA]</scope>
</reference>
<dbReference type="InterPro" id="IPR012674">
    <property type="entry name" value="Calycin"/>
</dbReference>
<evidence type="ECO:0000313" key="1">
    <source>
        <dbReference type="EMBL" id="VDK53412.1"/>
    </source>
</evidence>
<dbReference type="EMBL" id="UYRT01013812">
    <property type="protein sequence ID" value="VDK53412.1"/>
    <property type="molecule type" value="Genomic_DNA"/>
</dbReference>
<gene>
    <name evidence="1" type="ORF">GPUH_LOCUS6105</name>
</gene>
<dbReference type="Gene3D" id="2.40.128.20">
    <property type="match status" value="1"/>
</dbReference>
<keyword evidence="2" id="KW-1185">Reference proteome</keyword>
<proteinExistence type="predicted"/>
<organism evidence="1 2">
    <name type="scientific">Gongylonema pulchrum</name>
    <dbReference type="NCBI Taxonomy" id="637853"/>
    <lineage>
        <taxon>Eukaryota</taxon>
        <taxon>Metazoa</taxon>
        <taxon>Ecdysozoa</taxon>
        <taxon>Nematoda</taxon>
        <taxon>Chromadorea</taxon>
        <taxon>Rhabditida</taxon>
        <taxon>Spirurina</taxon>
        <taxon>Spiruromorpha</taxon>
        <taxon>Spiruroidea</taxon>
        <taxon>Gongylonematidae</taxon>
        <taxon>Gongylonema</taxon>
    </lineage>
</organism>
<evidence type="ECO:0000313" key="2">
    <source>
        <dbReference type="Proteomes" id="UP000271098"/>
    </source>
</evidence>
<dbReference type="Proteomes" id="UP000271098">
    <property type="component" value="Unassembled WGS sequence"/>
</dbReference>
<protein>
    <submittedName>
        <fullName evidence="1">Uncharacterized protein</fullName>
    </submittedName>
</protein>
<accession>A0A3P6QSN2</accession>